<protein>
    <submittedName>
        <fullName evidence="1">Histidine kinase-like ATPase</fullName>
    </submittedName>
</protein>
<dbReference type="RefSeq" id="YP_009449404.1">
    <property type="nucleotide sequence ID" value="NC_036594.1"/>
</dbReference>
<organism evidence="1">
    <name type="scientific">Orpheovirus IHUMI-LCC2</name>
    <dbReference type="NCBI Taxonomy" id="2023057"/>
    <lineage>
        <taxon>Viruses</taxon>
        <taxon>Varidnaviria</taxon>
        <taxon>Bamfordvirae</taxon>
        <taxon>Nucleocytoviricota</taxon>
        <taxon>Megaviricetes</taxon>
        <taxon>Pimascovirales</taxon>
        <taxon>Ocovirineae</taxon>
        <taxon>Orpheoviridae</taxon>
        <taxon>Alphaorpheovirus</taxon>
        <taxon>Alphaorpheovirus massiliense</taxon>
    </lineage>
</organism>
<dbReference type="EMBL" id="LT906555">
    <property type="protein sequence ID" value="SNW63102.1"/>
    <property type="molecule type" value="Genomic_DNA"/>
</dbReference>
<dbReference type="InterPro" id="IPR036890">
    <property type="entry name" value="HATPase_C_sf"/>
</dbReference>
<dbReference type="SUPFAM" id="SSF55874">
    <property type="entry name" value="ATPase domain of HSP90 chaperone/DNA topoisomerase II/histidine kinase"/>
    <property type="match status" value="2"/>
</dbReference>
<dbReference type="GO" id="GO:0016301">
    <property type="term" value="F:kinase activity"/>
    <property type="evidence" value="ECO:0007669"/>
    <property type="project" value="UniProtKB-KW"/>
</dbReference>
<evidence type="ECO:0000313" key="2">
    <source>
        <dbReference type="Proteomes" id="UP000236316"/>
    </source>
</evidence>
<dbReference type="KEGG" id="vg:35381872"/>
<reference evidence="1" key="1">
    <citation type="submission" date="2017-08" db="EMBL/GenBank/DDBJ databases">
        <authorList>
            <consortium name="Urmite Genomes"/>
        </authorList>
    </citation>
    <scope>NUCLEOTIDE SEQUENCE [LARGE SCALE GENOMIC DNA]</scope>
    <source>
        <strain evidence="1">IHUMI-LCC2</strain>
    </source>
</reference>
<sequence length="1433" mass="165230">MEYKILSGKSIPIYSIICNSLKEGNEGKNIGKILNNPCNTLSLQISRSLIKVASTRIFSNPYQSILELPVNSIDSYAELQGRPSIGKFGLGFYSILYWVITTPGCKLVINSTVSGYTWTGTIFKKNDDLYLDFVLKLMDTKKMKRGTTIRLSGAGYNTIARFREELDKLIYIKNTKIYINNAQINPKVSSKDKIMIRINLNEGYVEVEDFAGGITLPVLFNSLLIPTISTKSVSRSLTYNIDDINTLDNNIIIKEDKPYFSILVGNVEVKRIKIDDKNMAVILSLPLETRLPTSRDDVILDDNVKPYVLKALDKILNMSLSERDVRPLQYALQAYISSSSNSYNRKLFADYLKMIDEKVKSNKYIVVLDKYFKLYTSLSEGSPNPFIRSISYNPIELDNFLELQYGKYINKDVYYGKNVMFIKNIYEQEEKVNVTSGGTTKTIFISEDIVDTDKDWITNIPTSITNDVLIPADFIITLDNNKNIKRLSQLPGSDLSKNLLKSLLLKLSSLDIYYSFNSMQHMYPDDISYSSSMNIWNLFVMDYYTFMNMERENELQEYLLLWFQTIPNLIPTNNAYGSNLPEFNTILRRSQSTDYNKIPHITQNLDQFMYDSEDLVNRIYSDLESYRLPYIKDIFKYQCQFSKFMVEVMNKESPTYYSSILFPSPLFFLKYKYVQNYYETIIQLSDNFYEFIIMSMIISFNNISYNISESFIVDAFKILKDEYITQDLELIIKNILVDRNPYPLKLGDIHGRLLKHQNILKELKSGYNYNFEIEKITSIPIQTKLQNIIAKIFKFNVGPKENYFDVISDANNYTLDRKLQLIEVTVNENTTKSPLEASLTELIQNSVDAINNTPSSNKRIDINVSRDPSLPILNVIVHDDVGIPDSSMLSLSVPFVSSKTGDTSVGQIGTGFFNVYRDTHVVTIDTYKDGIRTTIIDIPIRDEFNRVIDISKTIFRQKSKEGNGTNIILSIKYNNERDRNIDEGHVSYICKTIISKTLSPPDIYLNNILLTSSYSPLLKYQSLDFLTKTEEYESYVLTRGIPYTKLSWFYPNFNIHSAFYDSAVSEVLNKNLCINFIENFTPASNRTSLTIDNKYIDNIRKSIQNGIYLSVLWKISQHLVKNPNYFIPNYTSIHGRQTGFVIMTDFSRIVNISTFMVNYQPEDYVNGNWIKYKSIAHGINTIITSKNKENRDETIESLRESYHPLQYSIIKRWIATKTDLDEKNAPPLIPLTLLPTTTQPRKVDLETNDDEVEYLVTTSSFVVDNIEELQKFFEAFVSAFWIIASEKIKTPIYKNKGIPKINIGPDVESRHAYYSPKLHIISINSSKLDDIVNIIIDLSSSKDENTFKDNWLKYRNDNKFKEYFGYVFPSSNIVHELEHARRQSEHSSISHSEIIDESIGGKNPISFNDSANKVYDIILQNNFVSNVYKYLKS</sequence>
<keyword evidence="1" id="KW-0808">Transferase</keyword>
<dbReference type="Proteomes" id="UP000236316">
    <property type="component" value="Segment"/>
</dbReference>
<keyword evidence="2" id="KW-1185">Reference proteome</keyword>
<dbReference type="Gene3D" id="3.30.565.10">
    <property type="entry name" value="Histidine kinase-like ATPase, C-terminal domain"/>
    <property type="match status" value="1"/>
</dbReference>
<name>A0A2I2L6C7_9VIRU</name>
<evidence type="ECO:0000313" key="1">
    <source>
        <dbReference type="EMBL" id="SNW63102.1"/>
    </source>
</evidence>
<gene>
    <name evidence="1" type="ORF">ORPV_1198</name>
</gene>
<keyword evidence="1" id="KW-0418">Kinase</keyword>
<dbReference type="GeneID" id="35381872"/>
<proteinExistence type="predicted"/>
<accession>A0A2I2L6C7</accession>